<dbReference type="RefSeq" id="XP_070903884.1">
    <property type="nucleotide sequence ID" value="XM_071036533.1"/>
</dbReference>
<dbReference type="PANTHER" id="PTHR40619">
    <property type="entry name" value="FUNGAL STAND N-TERMINAL GOODBYE DOMAIN-CONTAINING PROTEIN"/>
    <property type="match status" value="1"/>
</dbReference>
<name>A0ABR4L337_9EURO</name>
<proteinExistence type="predicted"/>
<gene>
    <name evidence="1" type="ORF">BJX68DRAFT_144019</name>
</gene>
<protein>
    <recommendedName>
        <fullName evidence="3">Fungal STAND N-terminal Goodbye domain-containing protein</fullName>
    </recommendedName>
</protein>
<evidence type="ECO:0008006" key="3">
    <source>
        <dbReference type="Google" id="ProtNLM"/>
    </source>
</evidence>
<evidence type="ECO:0000313" key="2">
    <source>
        <dbReference type="Proteomes" id="UP001610444"/>
    </source>
</evidence>
<comment type="caution">
    <text evidence="1">The sequence shown here is derived from an EMBL/GenBank/DDBJ whole genome shotgun (WGS) entry which is preliminary data.</text>
</comment>
<keyword evidence="2" id="KW-1185">Reference proteome</keyword>
<sequence>MDLDTTKANDSGQTDVVRFMRGLDGRDHPALDTRVRTGVAYDINTKRWTRTLKANSSASDDDLNEIYKDCFTARDSFLEIVDNYRQKHGQQPIQHNLSHDWKDVETTMTQACDVLDGLAASDQDVQGFTGKIRRAFRALCRNAKDAKVFIAFIPSNFAFSAALCAGLQTLFTAMEQAGYHRGVVYRTLERLPVILNDRAVSLENLPEDEEIHRRMANLYEATLKTLQIILKWFYKNSLKSGLRALVKPSEQSDKLNDCLEEVKWWAEQVKERALFLSQKLGDQSLQLQYETVYLQQAAIDMQNHVGGDVQEVLRRLEVLNDLATVLVDTANQISTRVQQSRPHKAAPRIRSRPITPSGVVEELLKRFEYDASVIPRDCTNLLKLNPDKDDLDQDRLMAMIQSPRLRSWLAIDESSTLLINGQGRPTPKSEVSYTAAKLFESLIRIAAEQPSVVALAYFCGQHRRLSDVYANPSELIMSLLLQLIDRYRGFLQGELERCLQDVDPRSVVSLCQAFHRLVGRLPNDIFLYVVVDGLSFFTDPADRREQTATIIHQLVGLHAESTKATVKLLFTCPTRASFVEDMFEEEEIVNLPRNPKPSQWSQSRWKNFLVHR</sequence>
<accession>A0ABR4L337</accession>
<dbReference type="GeneID" id="98151697"/>
<dbReference type="Proteomes" id="UP001610444">
    <property type="component" value="Unassembled WGS sequence"/>
</dbReference>
<dbReference type="EMBL" id="JBFXLR010000004">
    <property type="protein sequence ID" value="KAL2858920.1"/>
    <property type="molecule type" value="Genomic_DNA"/>
</dbReference>
<evidence type="ECO:0000313" key="1">
    <source>
        <dbReference type="EMBL" id="KAL2858920.1"/>
    </source>
</evidence>
<dbReference type="PANTHER" id="PTHR40619:SF3">
    <property type="entry name" value="FUNGAL STAND N-TERMINAL GOODBYE DOMAIN-CONTAINING PROTEIN"/>
    <property type="match status" value="1"/>
</dbReference>
<organism evidence="1 2">
    <name type="scientific">Aspergillus pseudodeflectus</name>
    <dbReference type="NCBI Taxonomy" id="176178"/>
    <lineage>
        <taxon>Eukaryota</taxon>
        <taxon>Fungi</taxon>
        <taxon>Dikarya</taxon>
        <taxon>Ascomycota</taxon>
        <taxon>Pezizomycotina</taxon>
        <taxon>Eurotiomycetes</taxon>
        <taxon>Eurotiomycetidae</taxon>
        <taxon>Eurotiales</taxon>
        <taxon>Aspergillaceae</taxon>
        <taxon>Aspergillus</taxon>
        <taxon>Aspergillus subgen. Nidulantes</taxon>
    </lineage>
</organism>
<reference evidence="1 2" key="1">
    <citation type="submission" date="2024-07" db="EMBL/GenBank/DDBJ databases">
        <title>Section-level genome sequencing and comparative genomics of Aspergillus sections Usti and Cavernicolus.</title>
        <authorList>
            <consortium name="Lawrence Berkeley National Laboratory"/>
            <person name="Nybo J.L."/>
            <person name="Vesth T.C."/>
            <person name="Theobald S."/>
            <person name="Frisvad J.C."/>
            <person name="Larsen T.O."/>
            <person name="Kjaerboelling I."/>
            <person name="Rothschild-Mancinelli K."/>
            <person name="Lyhne E.K."/>
            <person name="Kogle M.E."/>
            <person name="Barry K."/>
            <person name="Clum A."/>
            <person name="Na H."/>
            <person name="Ledsgaard L."/>
            <person name="Lin J."/>
            <person name="Lipzen A."/>
            <person name="Kuo A."/>
            <person name="Riley R."/>
            <person name="Mondo S."/>
            <person name="LaButti K."/>
            <person name="Haridas S."/>
            <person name="Pangalinan J."/>
            <person name="Salamov A.A."/>
            <person name="Simmons B.A."/>
            <person name="Magnuson J.K."/>
            <person name="Chen J."/>
            <person name="Drula E."/>
            <person name="Henrissat B."/>
            <person name="Wiebenga A."/>
            <person name="Lubbers R.J."/>
            <person name="Gomes A.C."/>
            <person name="Macurrencykelacurrency M.R."/>
            <person name="Stajich J."/>
            <person name="Grigoriev I.V."/>
            <person name="Mortensen U.H."/>
            <person name="De vries R.P."/>
            <person name="Baker S.E."/>
            <person name="Andersen M.R."/>
        </authorList>
    </citation>
    <scope>NUCLEOTIDE SEQUENCE [LARGE SCALE GENOMIC DNA]</scope>
    <source>
        <strain evidence="1 2">CBS 756.74</strain>
    </source>
</reference>